<organism evidence="2">
    <name type="scientific">viral metagenome</name>
    <dbReference type="NCBI Taxonomy" id="1070528"/>
    <lineage>
        <taxon>unclassified sequences</taxon>
        <taxon>metagenomes</taxon>
        <taxon>organismal metagenomes</taxon>
    </lineage>
</organism>
<reference evidence="2" key="1">
    <citation type="journal article" date="2020" name="Nature">
        <title>Giant virus diversity and host interactions through global metagenomics.</title>
        <authorList>
            <person name="Schulz F."/>
            <person name="Roux S."/>
            <person name="Paez-Espino D."/>
            <person name="Jungbluth S."/>
            <person name="Walsh D.A."/>
            <person name="Denef V.J."/>
            <person name="McMahon K.D."/>
            <person name="Konstantinidis K.T."/>
            <person name="Eloe-Fadrosh E.A."/>
            <person name="Kyrpides N.C."/>
            <person name="Woyke T."/>
        </authorList>
    </citation>
    <scope>NUCLEOTIDE SEQUENCE</scope>
    <source>
        <strain evidence="2">GVMAG-M-3300023174-24</strain>
    </source>
</reference>
<accession>A0A6C0DM37</accession>
<sequence length="427" mass="50512">MEGNKINLFFVGRNRFNYYIIDPLNALISIVNTGINNSSWNKENAELSLPISILYSNSVINRLWKIILINNKYKDNFKIETIKQIERISVFDILYLTFEDVKENKELQYKFKFNNDIDINNLIRLKSNIKTDLINDDGNTYEQNMDIVIPISIFEYIFKTHSKIDKSKLPITCYFAITPELTSELTNEIDIKNSKDFGSIFNQLLNNNNNKLNYIFMSDVKQCHQFVGYFLSPVCSRQIKNDDEDDDDDDENNIIKFFNDIYVLPCLHDIKDKAGTISSYFDMKTDCRNNPTKNENYKDNKLLNDYTQDVSKKRKNDCTNIGIECDVNITIQHYNINWTIYNDFYADGYRDQNIRGRRLCRENNFLGIFFDNFVAEVNAHRIEVNAHRIEVNAHRIEGKGGKKYKKTKKLRRSRKYRKHKSRKYKNN</sequence>
<name>A0A6C0DM37_9ZZZZ</name>
<evidence type="ECO:0000313" key="2">
    <source>
        <dbReference type="EMBL" id="QHT17412.1"/>
    </source>
</evidence>
<evidence type="ECO:0000256" key="1">
    <source>
        <dbReference type="SAM" id="MobiDB-lite"/>
    </source>
</evidence>
<dbReference type="AlphaFoldDB" id="A0A6C0DM37"/>
<proteinExistence type="predicted"/>
<dbReference type="EMBL" id="MN739634">
    <property type="protein sequence ID" value="QHT17412.1"/>
    <property type="molecule type" value="Genomic_DNA"/>
</dbReference>
<feature type="region of interest" description="Disordered" evidence="1">
    <location>
        <begin position="397"/>
        <end position="427"/>
    </location>
</feature>
<protein>
    <submittedName>
        <fullName evidence="2">Uncharacterized protein</fullName>
    </submittedName>
</protein>
<feature type="compositionally biased region" description="Basic residues" evidence="1">
    <location>
        <begin position="401"/>
        <end position="427"/>
    </location>
</feature>